<dbReference type="PANTHER" id="PTHR38926">
    <property type="entry name" value="F-BOX DOMAIN CONTAINING PROTEIN, EXPRESSED"/>
    <property type="match status" value="1"/>
</dbReference>
<sequence>MSREEVLISLGESIATLESKRTYLLQEVNAVEQELGEQKSRHASIVNEITPLYKLPNELLVIILTTSHQLTSRAKYPFTVLASHVSSRWRQVVLATPFLWNDIDMDIRPLSHIRGRTLQRLSAHLTRSDPCHLDISLSFGLTEEVAPYLELISAHSKRWRRLSIVARREKVNDINMFLRPAITPALQHLSLHVGTPQDGLLSPRVAYRHVCPQILLAGAPSLSFVRLAGLALGNMHPASNVISTLHLDGWTRHYMTHNQFKTVFEGLPSLVNLSMNQLCIHHPRDPLAITAPIRLPLLRSLRIRGPCAPPHRLLSLLRLPALESLSLLDMDTFDSDIIPTVQILSLDSCAFGETEIFNLFAAFPAVVHLGFDESVPDIYEMLCPMSEDSDTLIPWPSLRSLAVRELQTIDVDPLCAMISKRAESGKPLATASLDRRSRHMLKSNAKHQHRIKWLEERLGVDKALSEEVWPAGLEYNDPHDLLE</sequence>
<reference evidence="1 2" key="1">
    <citation type="journal article" date="2008" name="Nature">
        <title>The genome of Laccaria bicolor provides insights into mycorrhizal symbiosis.</title>
        <authorList>
            <person name="Martin F."/>
            <person name="Aerts A."/>
            <person name="Ahren D."/>
            <person name="Brun A."/>
            <person name="Danchin E.G.J."/>
            <person name="Duchaussoy F."/>
            <person name="Gibon J."/>
            <person name="Kohler A."/>
            <person name="Lindquist E."/>
            <person name="Pereda V."/>
            <person name="Salamov A."/>
            <person name="Shapiro H.J."/>
            <person name="Wuyts J."/>
            <person name="Blaudez D."/>
            <person name="Buee M."/>
            <person name="Brokstein P."/>
            <person name="Canbaeck B."/>
            <person name="Cohen D."/>
            <person name="Courty P.E."/>
            <person name="Coutinho P.M."/>
            <person name="Delaruelle C."/>
            <person name="Detter J.C."/>
            <person name="Deveau A."/>
            <person name="DiFazio S."/>
            <person name="Duplessis S."/>
            <person name="Fraissinet-Tachet L."/>
            <person name="Lucic E."/>
            <person name="Frey-Klett P."/>
            <person name="Fourrey C."/>
            <person name="Feussner I."/>
            <person name="Gay G."/>
            <person name="Grimwood J."/>
            <person name="Hoegger P.J."/>
            <person name="Jain P."/>
            <person name="Kilaru S."/>
            <person name="Labbe J."/>
            <person name="Lin Y.C."/>
            <person name="Legue V."/>
            <person name="Le Tacon F."/>
            <person name="Marmeisse R."/>
            <person name="Melayah D."/>
            <person name="Montanini B."/>
            <person name="Muratet M."/>
            <person name="Nehls U."/>
            <person name="Niculita-Hirzel H."/>
            <person name="Oudot-Le Secq M.P."/>
            <person name="Peter M."/>
            <person name="Quesneville H."/>
            <person name="Rajashekar B."/>
            <person name="Reich M."/>
            <person name="Rouhier N."/>
            <person name="Schmutz J."/>
            <person name="Yin T."/>
            <person name="Chalot M."/>
            <person name="Henrissat B."/>
            <person name="Kuees U."/>
            <person name="Lucas S."/>
            <person name="Van de Peer Y."/>
            <person name="Podila G.K."/>
            <person name="Polle A."/>
            <person name="Pukkila P.J."/>
            <person name="Richardson P.M."/>
            <person name="Rouze P."/>
            <person name="Sanders I.R."/>
            <person name="Stajich J.E."/>
            <person name="Tunlid A."/>
            <person name="Tuskan G."/>
            <person name="Grigoriev I.V."/>
        </authorList>
    </citation>
    <scope>NUCLEOTIDE SEQUENCE [LARGE SCALE GENOMIC DNA]</scope>
    <source>
        <strain evidence="2">S238N-H82 / ATCC MYA-4686</strain>
    </source>
</reference>
<dbReference type="RefSeq" id="XP_001880922.1">
    <property type="nucleotide sequence ID" value="XM_001880887.1"/>
</dbReference>
<dbReference type="EMBL" id="DS547101">
    <property type="protein sequence ID" value="EDR08697.1"/>
    <property type="molecule type" value="Genomic_DNA"/>
</dbReference>
<dbReference type="Proteomes" id="UP000001194">
    <property type="component" value="Unassembled WGS sequence"/>
</dbReference>
<dbReference type="AlphaFoldDB" id="B0DA49"/>
<evidence type="ECO:0000313" key="2">
    <source>
        <dbReference type="Proteomes" id="UP000001194"/>
    </source>
</evidence>
<dbReference type="SUPFAM" id="SSF52047">
    <property type="entry name" value="RNI-like"/>
    <property type="match status" value="1"/>
</dbReference>
<dbReference type="OrthoDB" id="3203373at2759"/>
<name>B0DA49_LACBS</name>
<keyword evidence="2" id="KW-1185">Reference proteome</keyword>
<dbReference type="KEGG" id="lbc:LACBIDRAFT_297157"/>
<dbReference type="HOGENOM" id="CLU_020999_3_2_1"/>
<protein>
    <submittedName>
        <fullName evidence="1">Predicted protein</fullName>
    </submittedName>
</protein>
<dbReference type="Gene3D" id="3.80.10.10">
    <property type="entry name" value="Ribonuclease Inhibitor"/>
    <property type="match status" value="1"/>
</dbReference>
<dbReference type="PANTHER" id="PTHR38926:SF72">
    <property type="entry name" value="IM:7136021-RELATED"/>
    <property type="match status" value="1"/>
</dbReference>
<dbReference type="InParanoid" id="B0DA49"/>
<dbReference type="InterPro" id="IPR032675">
    <property type="entry name" value="LRR_dom_sf"/>
</dbReference>
<evidence type="ECO:0000313" key="1">
    <source>
        <dbReference type="EMBL" id="EDR08697.1"/>
    </source>
</evidence>
<organism evidence="2">
    <name type="scientific">Laccaria bicolor (strain S238N-H82 / ATCC MYA-4686)</name>
    <name type="common">Bicoloured deceiver</name>
    <name type="synonym">Laccaria laccata var. bicolor</name>
    <dbReference type="NCBI Taxonomy" id="486041"/>
    <lineage>
        <taxon>Eukaryota</taxon>
        <taxon>Fungi</taxon>
        <taxon>Dikarya</taxon>
        <taxon>Basidiomycota</taxon>
        <taxon>Agaricomycotina</taxon>
        <taxon>Agaricomycetes</taxon>
        <taxon>Agaricomycetidae</taxon>
        <taxon>Agaricales</taxon>
        <taxon>Agaricineae</taxon>
        <taxon>Hydnangiaceae</taxon>
        <taxon>Laccaria</taxon>
    </lineage>
</organism>
<dbReference type="GeneID" id="6076629"/>
<gene>
    <name evidence="1" type="ORF">LACBIDRAFT_297157</name>
</gene>
<accession>B0DA49</accession>
<proteinExistence type="predicted"/>